<proteinExistence type="predicted"/>
<dbReference type="OMA" id="HIMAHME"/>
<dbReference type="PANTHER" id="PTHR48475">
    <property type="entry name" value="RIBONUCLEASE H"/>
    <property type="match status" value="1"/>
</dbReference>
<reference evidence="1" key="1">
    <citation type="submission" date="2018-11" db="EMBL/GenBank/DDBJ databases">
        <authorList>
            <person name="Grassa J C."/>
        </authorList>
    </citation>
    <scope>NUCLEOTIDE SEQUENCE [LARGE SCALE GENOMIC DNA]</scope>
</reference>
<name>A0A803Q726_CANSA</name>
<organism evidence="1 2">
    <name type="scientific">Cannabis sativa</name>
    <name type="common">Hemp</name>
    <name type="synonym">Marijuana</name>
    <dbReference type="NCBI Taxonomy" id="3483"/>
    <lineage>
        <taxon>Eukaryota</taxon>
        <taxon>Viridiplantae</taxon>
        <taxon>Streptophyta</taxon>
        <taxon>Embryophyta</taxon>
        <taxon>Tracheophyta</taxon>
        <taxon>Spermatophyta</taxon>
        <taxon>Magnoliopsida</taxon>
        <taxon>eudicotyledons</taxon>
        <taxon>Gunneridae</taxon>
        <taxon>Pentapetalae</taxon>
        <taxon>rosids</taxon>
        <taxon>fabids</taxon>
        <taxon>Rosales</taxon>
        <taxon>Cannabaceae</taxon>
        <taxon>Cannabis</taxon>
    </lineage>
</organism>
<sequence>MISSEPHIGGTTHNELKCYAKALDHDRDVWEVNQLPTQRPHLMDKPITFIEEDVRTVHFPHHDPLVIKTPIASKFVARILVDNESSVNLLFKDAFLTIGLTDQDLSPSGSQVHAIKVFTNHPIQQFLQKLEASRRLLKWVMELNQFDIQYVPRILIKGKALEDFMVECNEMEAKADLPNSVIPTWKVYVGGASNENGSGAGISMISLEGLRLQAALRFKLPASNNKVKYEAMLAGLKLAKVVGAHRIEVLNDS</sequence>
<dbReference type="InterPro" id="IPR012337">
    <property type="entry name" value="RNaseH-like_sf"/>
</dbReference>
<evidence type="ECO:0008006" key="3">
    <source>
        <dbReference type="Google" id="ProtNLM"/>
    </source>
</evidence>
<dbReference type="EnsemblPlants" id="evm.model.07.932">
    <property type="protein sequence ID" value="cds.evm.model.07.932"/>
    <property type="gene ID" value="evm.TU.07.932"/>
</dbReference>
<dbReference type="Gramene" id="evm.model.07.932">
    <property type="protein sequence ID" value="cds.evm.model.07.932"/>
    <property type="gene ID" value="evm.TU.07.932"/>
</dbReference>
<accession>A0A803Q726</accession>
<dbReference type="EMBL" id="UZAU01000650">
    <property type="status" value="NOT_ANNOTATED_CDS"/>
    <property type="molecule type" value="Genomic_DNA"/>
</dbReference>
<protein>
    <recommendedName>
        <fullName evidence="3">RNase H type-1 domain-containing protein</fullName>
    </recommendedName>
</protein>
<dbReference type="GO" id="GO:0003676">
    <property type="term" value="F:nucleic acid binding"/>
    <property type="evidence" value="ECO:0007669"/>
    <property type="project" value="InterPro"/>
</dbReference>
<dbReference type="AlphaFoldDB" id="A0A803Q726"/>
<dbReference type="SUPFAM" id="SSF53098">
    <property type="entry name" value="Ribonuclease H-like"/>
    <property type="match status" value="1"/>
</dbReference>
<dbReference type="PANTHER" id="PTHR48475:SF1">
    <property type="entry name" value="RNASE H TYPE-1 DOMAIN-CONTAINING PROTEIN"/>
    <property type="match status" value="1"/>
</dbReference>
<evidence type="ECO:0000313" key="1">
    <source>
        <dbReference type="EnsemblPlants" id="cds.evm.model.07.932"/>
    </source>
</evidence>
<evidence type="ECO:0000313" key="2">
    <source>
        <dbReference type="Proteomes" id="UP000596661"/>
    </source>
</evidence>
<dbReference type="InterPro" id="IPR036397">
    <property type="entry name" value="RNaseH_sf"/>
</dbReference>
<keyword evidence="2" id="KW-1185">Reference proteome</keyword>
<dbReference type="Gene3D" id="3.30.420.10">
    <property type="entry name" value="Ribonuclease H-like superfamily/Ribonuclease H"/>
    <property type="match status" value="1"/>
</dbReference>
<reference evidence="1" key="2">
    <citation type="submission" date="2021-03" db="UniProtKB">
        <authorList>
            <consortium name="EnsemblPlants"/>
        </authorList>
    </citation>
    <scope>IDENTIFICATION</scope>
</reference>
<dbReference type="Proteomes" id="UP000596661">
    <property type="component" value="Chromosome 7"/>
</dbReference>